<evidence type="ECO:0000256" key="4">
    <source>
        <dbReference type="ARBA" id="ARBA00022759"/>
    </source>
</evidence>
<dbReference type="AlphaFoldDB" id="A0A438HR30"/>
<keyword evidence="3" id="KW-0540">Nuclease</keyword>
<dbReference type="Pfam" id="PF17917">
    <property type="entry name" value="RT_RNaseH"/>
    <property type="match status" value="1"/>
</dbReference>
<keyword evidence="5" id="KW-0378">Hydrolase</keyword>
<dbReference type="SUPFAM" id="SSF56672">
    <property type="entry name" value="DNA/RNA polymerases"/>
    <property type="match status" value="1"/>
</dbReference>
<dbReference type="EMBL" id="QGNW01000189">
    <property type="protein sequence ID" value="RVW86912.1"/>
    <property type="molecule type" value="Genomic_DNA"/>
</dbReference>
<gene>
    <name evidence="8" type="ORF">CK203_036005</name>
</gene>
<dbReference type="InterPro" id="IPR043502">
    <property type="entry name" value="DNA/RNA_pol_sf"/>
</dbReference>
<name>A0A438HR30_VITVI</name>
<keyword evidence="1" id="KW-0808">Transferase</keyword>
<dbReference type="InterPro" id="IPR041373">
    <property type="entry name" value="RT_RNaseH"/>
</dbReference>
<comment type="caution">
    <text evidence="8">The sequence shown here is derived from an EMBL/GenBank/DDBJ whole genome shotgun (WGS) entry which is preliminary data.</text>
</comment>
<reference evidence="8 9" key="1">
    <citation type="journal article" date="2018" name="PLoS Genet.">
        <title>Population sequencing reveals clonal diversity and ancestral inbreeding in the grapevine cultivar Chardonnay.</title>
        <authorList>
            <person name="Roach M.J."/>
            <person name="Johnson D.L."/>
            <person name="Bohlmann J."/>
            <person name="van Vuuren H.J."/>
            <person name="Jones S.J."/>
            <person name="Pretorius I.S."/>
            <person name="Schmidt S.A."/>
            <person name="Borneman A.R."/>
        </authorList>
    </citation>
    <scope>NUCLEOTIDE SEQUENCE [LARGE SCALE GENOMIC DNA]</scope>
    <source>
        <strain evidence="9">cv. Chardonnay</strain>
        <tissue evidence="8">Leaf</tissue>
    </source>
</reference>
<feature type="domain" description="Reverse transcriptase RNase H-like" evidence="7">
    <location>
        <begin position="3"/>
        <end position="97"/>
    </location>
</feature>
<proteinExistence type="predicted"/>
<keyword evidence="6" id="KW-0695">RNA-directed DNA polymerase</keyword>
<protein>
    <recommendedName>
        <fullName evidence="7">Reverse transcriptase RNase H-like domain-containing protein</fullName>
    </recommendedName>
</protein>
<evidence type="ECO:0000256" key="2">
    <source>
        <dbReference type="ARBA" id="ARBA00022695"/>
    </source>
</evidence>
<evidence type="ECO:0000313" key="9">
    <source>
        <dbReference type="Proteomes" id="UP000288805"/>
    </source>
</evidence>
<dbReference type="Proteomes" id="UP000288805">
    <property type="component" value="Unassembled WGS sequence"/>
</dbReference>
<dbReference type="GO" id="GO:0004519">
    <property type="term" value="F:endonuclease activity"/>
    <property type="evidence" value="ECO:0007669"/>
    <property type="project" value="UniProtKB-KW"/>
</dbReference>
<evidence type="ECO:0000256" key="3">
    <source>
        <dbReference type="ARBA" id="ARBA00022722"/>
    </source>
</evidence>
<evidence type="ECO:0000256" key="5">
    <source>
        <dbReference type="ARBA" id="ARBA00022801"/>
    </source>
</evidence>
<accession>A0A438HR30</accession>
<dbReference type="PANTHER" id="PTHR48475">
    <property type="entry name" value="RIBONUCLEASE H"/>
    <property type="match status" value="1"/>
</dbReference>
<evidence type="ECO:0000256" key="1">
    <source>
        <dbReference type="ARBA" id="ARBA00022679"/>
    </source>
</evidence>
<organism evidence="8 9">
    <name type="scientific">Vitis vinifera</name>
    <name type="common">Grape</name>
    <dbReference type="NCBI Taxonomy" id="29760"/>
    <lineage>
        <taxon>Eukaryota</taxon>
        <taxon>Viridiplantae</taxon>
        <taxon>Streptophyta</taxon>
        <taxon>Embryophyta</taxon>
        <taxon>Tracheophyta</taxon>
        <taxon>Spermatophyta</taxon>
        <taxon>Magnoliopsida</taxon>
        <taxon>eudicotyledons</taxon>
        <taxon>Gunneridae</taxon>
        <taxon>Pentapetalae</taxon>
        <taxon>rosids</taxon>
        <taxon>Vitales</taxon>
        <taxon>Vitaceae</taxon>
        <taxon>Viteae</taxon>
        <taxon>Vitis</taxon>
    </lineage>
</organism>
<dbReference type="GO" id="GO:0003964">
    <property type="term" value="F:RNA-directed DNA polymerase activity"/>
    <property type="evidence" value="ECO:0007669"/>
    <property type="project" value="UniProtKB-KW"/>
</dbReference>
<dbReference type="PANTHER" id="PTHR48475:SF1">
    <property type="entry name" value="RNASE H TYPE-1 DOMAIN-CONTAINING PROTEIN"/>
    <property type="match status" value="1"/>
</dbReference>
<evidence type="ECO:0000259" key="7">
    <source>
        <dbReference type="Pfam" id="PF17917"/>
    </source>
</evidence>
<sequence length="228" mass="26507">MYLAVSDCAISVILFRCVNDKEQRSVYYVSKAMVNTKTRYSNMEYTTFALRSVARKLYHYFQAHQVIVLTNPSLRNIMHKPDLFGRLVRWAIELSEYGIKYQPRLAMKGHVMANFIAETPQKPHQGSSTGEQLEQAIRLGFLAFNNEAKENMKSRMNEWSLSFYPVACDRLVEIFVQASFPIHWRGTLHSQGMLLHRFAWSSFANFLAVGYEEGPMRTPEYATRRFLP</sequence>
<evidence type="ECO:0000256" key="6">
    <source>
        <dbReference type="ARBA" id="ARBA00022918"/>
    </source>
</evidence>
<keyword evidence="4" id="KW-0255">Endonuclease</keyword>
<keyword evidence="2" id="KW-0548">Nucleotidyltransferase</keyword>
<evidence type="ECO:0000313" key="8">
    <source>
        <dbReference type="EMBL" id="RVW86912.1"/>
    </source>
</evidence>
<dbReference type="GO" id="GO:0016787">
    <property type="term" value="F:hydrolase activity"/>
    <property type="evidence" value="ECO:0007669"/>
    <property type="project" value="UniProtKB-KW"/>
</dbReference>